<dbReference type="Proteomes" id="UP000807469">
    <property type="component" value="Unassembled WGS sequence"/>
</dbReference>
<proteinExistence type="predicted"/>
<evidence type="ECO:0000256" key="1">
    <source>
        <dbReference type="SAM" id="MobiDB-lite"/>
    </source>
</evidence>
<dbReference type="AlphaFoldDB" id="A0A9P5YMF4"/>
<sequence length="896" mass="101555">MSFYKSFVPLSSFPSFQSRCITFFEDGQYYTSPNQNTLLKYNAPTKLCTKPSPTEMRSQGWCDDRYPYLSFIFLSPFFGHAMKRFAPFGLDTVEQSSSGWHLRHDEAKSWKSFEQSLRKLADRLTAYLAKIRPDMHPIWEIPQNPSAYGYFSTHGSAAQAYQCARLSADGFVIYTAYVSFLIVILRFVRHPTSPISLDALLKECRADAHPGWVKNLLSSGIGDTDSSERRNGVVVDINGCSWLNLVPFMISARIPIWFYWGTPPFGNYTGSWVTCFAPSFHSAIHTQPVTPTSTTPLGETACSHPAQITPKDRQLPGETMLEFFRRRKSENEEIQKAESVSARNGRLHRAEINKDRKRPTNRITKVYRWVEVDGKLTRTRVFDSGLKACFKRYSLSEIKYDAFSDEFDCSSEIEDSDDENEDESDFICHIPPQKQSRPLEHLAPNATLRSLDQSPARRPELGPELASSETLHSSLTLLPGTPLQEIAPVETQTLLEVTQEDVVNCHPISSYQDSPPPVQYGLEDLVYERYGFTLDEEPYSGIPSSCNIREHFKDWTSACRGVGGQDLESTSTQRRQPIIDFLNILCGVARPLHEVPSKYWDLSPGNLYPLHHIDTFHLDIEIKQFENETLCLLHPRNFATDDQPAWLLAVSPMTALECIRRQLGPDPFKTALYFTRHGIRFRTLQCVIGLQAPSSSQQTRVAAPATLLGTRSAKYKFHLADYASYEILSDSFLISRDHARSALMIGGIVARLARAVLSHDLVLSGPSRSALRGERCRLVCGDEVYVDDELSAEEKDLICGTYQRDSNLNGRYSWYPRHGVWEMSGLNVGHWNKESEEFFLKCRAQISSGEGDVHTGEQWRSKMRLTRGAVKILSSMDKSALAYLETSMASQFLYHK</sequence>
<feature type="region of interest" description="Disordered" evidence="1">
    <location>
        <begin position="447"/>
        <end position="468"/>
    </location>
</feature>
<gene>
    <name evidence="2" type="ORF">BDN70DRAFT_730084</name>
</gene>
<keyword evidence="3" id="KW-1185">Reference proteome</keyword>
<accession>A0A9P5YMF4</accession>
<organism evidence="2 3">
    <name type="scientific">Pholiota conissans</name>
    <dbReference type="NCBI Taxonomy" id="109636"/>
    <lineage>
        <taxon>Eukaryota</taxon>
        <taxon>Fungi</taxon>
        <taxon>Dikarya</taxon>
        <taxon>Basidiomycota</taxon>
        <taxon>Agaricomycotina</taxon>
        <taxon>Agaricomycetes</taxon>
        <taxon>Agaricomycetidae</taxon>
        <taxon>Agaricales</taxon>
        <taxon>Agaricineae</taxon>
        <taxon>Strophariaceae</taxon>
        <taxon>Pholiota</taxon>
    </lineage>
</organism>
<evidence type="ECO:0000313" key="3">
    <source>
        <dbReference type="Proteomes" id="UP000807469"/>
    </source>
</evidence>
<dbReference type="OrthoDB" id="3237250at2759"/>
<evidence type="ECO:0000313" key="2">
    <source>
        <dbReference type="EMBL" id="KAF9470270.1"/>
    </source>
</evidence>
<dbReference type="EMBL" id="MU156110">
    <property type="protein sequence ID" value="KAF9470270.1"/>
    <property type="molecule type" value="Genomic_DNA"/>
</dbReference>
<protein>
    <submittedName>
        <fullName evidence="2">Uncharacterized protein</fullName>
    </submittedName>
</protein>
<reference evidence="2" key="1">
    <citation type="submission" date="2020-11" db="EMBL/GenBank/DDBJ databases">
        <authorList>
            <consortium name="DOE Joint Genome Institute"/>
            <person name="Ahrendt S."/>
            <person name="Riley R."/>
            <person name="Andreopoulos W."/>
            <person name="Labutti K."/>
            <person name="Pangilinan J."/>
            <person name="Ruiz-Duenas F.J."/>
            <person name="Barrasa J.M."/>
            <person name="Sanchez-Garcia M."/>
            <person name="Camarero S."/>
            <person name="Miyauchi S."/>
            <person name="Serrano A."/>
            <person name="Linde D."/>
            <person name="Babiker R."/>
            <person name="Drula E."/>
            <person name="Ayuso-Fernandez I."/>
            <person name="Pacheco R."/>
            <person name="Padilla G."/>
            <person name="Ferreira P."/>
            <person name="Barriuso J."/>
            <person name="Kellner H."/>
            <person name="Castanera R."/>
            <person name="Alfaro M."/>
            <person name="Ramirez L."/>
            <person name="Pisabarro A.G."/>
            <person name="Kuo A."/>
            <person name="Tritt A."/>
            <person name="Lipzen A."/>
            <person name="He G."/>
            <person name="Yan M."/>
            <person name="Ng V."/>
            <person name="Cullen D."/>
            <person name="Martin F."/>
            <person name="Rosso M.-N."/>
            <person name="Henrissat B."/>
            <person name="Hibbett D."/>
            <person name="Martinez A.T."/>
            <person name="Grigoriev I.V."/>
        </authorList>
    </citation>
    <scope>NUCLEOTIDE SEQUENCE</scope>
    <source>
        <strain evidence="2">CIRM-BRFM 674</strain>
    </source>
</reference>
<name>A0A9P5YMF4_9AGAR</name>
<comment type="caution">
    <text evidence="2">The sequence shown here is derived from an EMBL/GenBank/DDBJ whole genome shotgun (WGS) entry which is preliminary data.</text>
</comment>